<gene>
    <name evidence="7" type="primary">LOC106819976</name>
</gene>
<evidence type="ECO:0000313" key="7">
    <source>
        <dbReference type="RefSeq" id="XP_014680026.1"/>
    </source>
</evidence>
<dbReference type="InterPro" id="IPR020946">
    <property type="entry name" value="Flavin_mOase-like"/>
</dbReference>
<organism evidence="6 7">
    <name type="scientific">Priapulus caudatus</name>
    <name type="common">Priapulid worm</name>
    <dbReference type="NCBI Taxonomy" id="37621"/>
    <lineage>
        <taxon>Eukaryota</taxon>
        <taxon>Metazoa</taxon>
        <taxon>Ecdysozoa</taxon>
        <taxon>Scalidophora</taxon>
        <taxon>Priapulida</taxon>
        <taxon>Priapulimorpha</taxon>
        <taxon>Priapulimorphida</taxon>
        <taxon>Priapulidae</taxon>
        <taxon>Priapulus</taxon>
    </lineage>
</organism>
<keyword evidence="2 5" id="KW-0285">Flavoprotein</keyword>
<keyword evidence="4 5" id="KW-0560">Oxidoreductase</keyword>
<keyword evidence="6" id="KW-1185">Reference proteome</keyword>
<dbReference type="PANTHER" id="PTHR23023">
    <property type="entry name" value="DIMETHYLANILINE MONOOXYGENASE"/>
    <property type="match status" value="1"/>
</dbReference>
<protein>
    <recommendedName>
        <fullName evidence="5">Flavin-containing monooxygenase</fullName>
        <ecNumber evidence="5">1.-.-.-</ecNumber>
    </recommendedName>
</protein>
<dbReference type="GeneID" id="106819976"/>
<evidence type="ECO:0000256" key="4">
    <source>
        <dbReference type="ARBA" id="ARBA00023002"/>
    </source>
</evidence>
<evidence type="ECO:0000313" key="6">
    <source>
        <dbReference type="Proteomes" id="UP000695022"/>
    </source>
</evidence>
<dbReference type="Pfam" id="PF00743">
    <property type="entry name" value="FMO-like"/>
    <property type="match status" value="1"/>
</dbReference>
<comment type="cofactor">
    <cofactor evidence="5">
        <name>FAD</name>
        <dbReference type="ChEBI" id="CHEBI:57692"/>
    </cofactor>
</comment>
<dbReference type="Gene3D" id="3.50.50.60">
    <property type="entry name" value="FAD/NAD(P)-binding domain"/>
    <property type="match status" value="2"/>
</dbReference>
<name>A0ABM1F6F5_PRICU</name>
<evidence type="ECO:0000256" key="2">
    <source>
        <dbReference type="ARBA" id="ARBA00022630"/>
    </source>
</evidence>
<evidence type="ECO:0000256" key="1">
    <source>
        <dbReference type="ARBA" id="ARBA00009183"/>
    </source>
</evidence>
<reference evidence="7" key="1">
    <citation type="submission" date="2025-08" db="UniProtKB">
        <authorList>
            <consortium name="RefSeq"/>
        </authorList>
    </citation>
    <scope>IDENTIFICATION</scope>
</reference>
<dbReference type="InterPro" id="IPR036188">
    <property type="entry name" value="FAD/NAD-bd_sf"/>
</dbReference>
<dbReference type="SUPFAM" id="SSF51905">
    <property type="entry name" value="FAD/NAD(P)-binding domain"/>
    <property type="match status" value="1"/>
</dbReference>
<evidence type="ECO:0000256" key="3">
    <source>
        <dbReference type="ARBA" id="ARBA00022827"/>
    </source>
</evidence>
<sequence length="122" mass="13727">MVFVKALEAHPTIHDELPHRILTGSVQVRPDVRRFTPTGVVFEGGLHEEVDVVIMATGYDYTFPMLDKQILNTEANGVRLYKYTFPLDLKHATLSIIGLVQPIGAVMPVSEMQARWFSMIMA</sequence>
<comment type="similarity">
    <text evidence="1 5">Belongs to the FMO family.</text>
</comment>
<dbReference type="EC" id="1.-.-.-" evidence="5"/>
<feature type="non-terminal residue" evidence="7">
    <location>
        <position position="122"/>
    </location>
</feature>
<proteinExistence type="inferred from homology"/>
<keyword evidence="3 5" id="KW-0274">FAD</keyword>
<accession>A0ABM1F6F5</accession>
<dbReference type="RefSeq" id="XP_014680026.1">
    <property type="nucleotide sequence ID" value="XM_014824540.1"/>
</dbReference>
<keyword evidence="5" id="KW-0503">Monooxygenase</keyword>
<evidence type="ECO:0000256" key="5">
    <source>
        <dbReference type="RuleBase" id="RU361177"/>
    </source>
</evidence>
<dbReference type="InterPro" id="IPR050346">
    <property type="entry name" value="FMO-like"/>
</dbReference>
<dbReference type="Proteomes" id="UP000695022">
    <property type="component" value="Unplaced"/>
</dbReference>